<proteinExistence type="predicted"/>
<dbReference type="EMBL" id="WNYA01023279">
    <property type="protein sequence ID" value="KAG8538191.1"/>
    <property type="molecule type" value="Genomic_DNA"/>
</dbReference>
<protein>
    <recommendedName>
        <fullName evidence="2">KRAB domain-containing protein</fullName>
    </recommendedName>
</protein>
<organism evidence="3 4">
    <name type="scientific">Engystomops pustulosus</name>
    <name type="common">Tungara frog</name>
    <name type="synonym">Physalaemus pustulosus</name>
    <dbReference type="NCBI Taxonomy" id="76066"/>
    <lineage>
        <taxon>Eukaryota</taxon>
        <taxon>Metazoa</taxon>
        <taxon>Chordata</taxon>
        <taxon>Craniata</taxon>
        <taxon>Vertebrata</taxon>
        <taxon>Euteleostomi</taxon>
        <taxon>Amphibia</taxon>
        <taxon>Batrachia</taxon>
        <taxon>Anura</taxon>
        <taxon>Neobatrachia</taxon>
        <taxon>Hyloidea</taxon>
        <taxon>Leptodactylidae</taxon>
        <taxon>Leiuperinae</taxon>
        <taxon>Engystomops</taxon>
    </lineage>
</organism>
<evidence type="ECO:0000259" key="2">
    <source>
        <dbReference type="Pfam" id="PF01352"/>
    </source>
</evidence>
<reference evidence="3" key="1">
    <citation type="thesis" date="2020" institute="ProQuest LLC" country="789 East Eisenhower Parkway, Ann Arbor, MI, USA">
        <title>Comparative Genomics and Chromosome Evolution.</title>
        <authorList>
            <person name="Mudd A.B."/>
        </authorList>
    </citation>
    <scope>NUCLEOTIDE SEQUENCE</scope>
    <source>
        <strain evidence="3">237g6f4</strain>
        <tissue evidence="3">Blood</tissue>
    </source>
</reference>
<feature type="region of interest" description="Disordered" evidence="1">
    <location>
        <begin position="54"/>
        <end position="124"/>
    </location>
</feature>
<dbReference type="AlphaFoldDB" id="A0AAV6YW50"/>
<name>A0AAV6YW50_ENGPU</name>
<dbReference type="SUPFAM" id="SSF109640">
    <property type="entry name" value="KRAB domain (Kruppel-associated box)"/>
    <property type="match status" value="1"/>
</dbReference>
<sequence length="177" mass="19171">LFQGPASHEQAVNLSDEDWTHLEREERELYSDLLTDNEQTLQSLGNGSFSVKMETALGIHQEDVQRKESPPSATATPGQNRRADPYTDSQADPSLSPDPDSYHPHPFLNPLKDSGNSFPESLDHVYGAPSSASLCAFQRPCPNPSKDSSVTIFPEASHVSSYGDAYAGSSTEDFAGG</sequence>
<feature type="compositionally biased region" description="Basic and acidic residues" evidence="1">
    <location>
        <begin position="60"/>
        <end position="69"/>
    </location>
</feature>
<dbReference type="Pfam" id="PF01352">
    <property type="entry name" value="KRAB"/>
    <property type="match status" value="1"/>
</dbReference>
<evidence type="ECO:0000313" key="3">
    <source>
        <dbReference type="EMBL" id="KAG8538191.1"/>
    </source>
</evidence>
<dbReference type="GO" id="GO:0006355">
    <property type="term" value="P:regulation of DNA-templated transcription"/>
    <property type="evidence" value="ECO:0007669"/>
    <property type="project" value="InterPro"/>
</dbReference>
<keyword evidence="4" id="KW-1185">Reference proteome</keyword>
<feature type="domain" description="KRAB" evidence="2">
    <location>
        <begin position="11"/>
        <end position="45"/>
    </location>
</feature>
<gene>
    <name evidence="3" type="ORF">GDO81_023151</name>
</gene>
<evidence type="ECO:0000256" key="1">
    <source>
        <dbReference type="SAM" id="MobiDB-lite"/>
    </source>
</evidence>
<evidence type="ECO:0000313" key="4">
    <source>
        <dbReference type="Proteomes" id="UP000824782"/>
    </source>
</evidence>
<dbReference type="Proteomes" id="UP000824782">
    <property type="component" value="Unassembled WGS sequence"/>
</dbReference>
<dbReference type="InterPro" id="IPR001909">
    <property type="entry name" value="KRAB"/>
</dbReference>
<comment type="caution">
    <text evidence="3">The sequence shown here is derived from an EMBL/GenBank/DDBJ whole genome shotgun (WGS) entry which is preliminary data.</text>
</comment>
<feature type="non-terminal residue" evidence="3">
    <location>
        <position position="1"/>
    </location>
</feature>
<dbReference type="InterPro" id="IPR036051">
    <property type="entry name" value="KRAB_dom_sf"/>
</dbReference>
<accession>A0AAV6YW50</accession>